<dbReference type="Proteomes" id="UP000007886">
    <property type="component" value="Chromosome"/>
</dbReference>
<name>A0AAI8MBD7_9BRAD</name>
<dbReference type="KEGG" id="brs:S23_20740"/>
<evidence type="ECO:0000313" key="1">
    <source>
        <dbReference type="EMBL" id="BAL75287.1"/>
    </source>
</evidence>
<dbReference type="AlphaFoldDB" id="A0AAI8MBD7"/>
<reference evidence="1 2" key="1">
    <citation type="journal article" date="2012" name="Microbes Environ.">
        <title>Complete genome sequence of Bradyrhizobium sp. S23321: insights into symbiosis evolution in soil oligotrophs.</title>
        <authorList>
            <person name="Okubo T."/>
            <person name="Tsukui T."/>
            <person name="Maita H."/>
            <person name="Okamoto S."/>
            <person name="Oshima K."/>
            <person name="Fujisawa T."/>
            <person name="Saito A."/>
            <person name="Futamata H."/>
            <person name="Hattori R."/>
            <person name="Shimomura Y."/>
            <person name="Haruta S."/>
            <person name="Morimoto S."/>
            <person name="Wang Y."/>
            <person name="Sakai Y."/>
            <person name="Hattori M."/>
            <person name="Aizawa S."/>
            <person name="Nagashima K.V.P."/>
            <person name="Masuda S."/>
            <person name="Hattori T."/>
            <person name="Yamashita A."/>
            <person name="Bao Z."/>
            <person name="Hayatsu M."/>
            <person name="Kajiya-Kanegae H."/>
            <person name="Yoshinaga I."/>
            <person name="Sakamoto K."/>
            <person name="Toyota K."/>
            <person name="Nakao M."/>
            <person name="Kohara M."/>
            <person name="Anda M."/>
            <person name="Niwa R."/>
            <person name="Jung-Hwan P."/>
            <person name="Sameshima-Saito R."/>
            <person name="Tokuda S."/>
            <person name="Yamamoto S."/>
            <person name="Yamamoto S."/>
            <person name="Yokoyama T."/>
            <person name="Akutsu T."/>
            <person name="Nakamura Y."/>
            <person name="Nakahira-Yanaka Y."/>
            <person name="Takada Hoshino Y."/>
            <person name="Hirakawa H."/>
            <person name="Mitsui H."/>
            <person name="Terasawa K."/>
            <person name="Itakura M."/>
            <person name="Sato S."/>
            <person name="Ikeda-Ohtsubo W."/>
            <person name="Sakakura N."/>
            <person name="Kaminuma E."/>
            <person name="Minamisawa K."/>
        </authorList>
    </citation>
    <scope>NUCLEOTIDE SEQUENCE [LARGE SCALE GENOMIC DNA]</scope>
    <source>
        <strain evidence="1 2">S23321</strain>
    </source>
</reference>
<gene>
    <name evidence="1" type="ORF">S23_20740</name>
</gene>
<dbReference type="EMBL" id="AP012279">
    <property type="protein sequence ID" value="BAL75287.1"/>
    <property type="molecule type" value="Genomic_DNA"/>
</dbReference>
<protein>
    <submittedName>
        <fullName evidence="1">Uncharacterized protein</fullName>
    </submittedName>
</protein>
<keyword evidence="2" id="KW-1185">Reference proteome</keyword>
<accession>A0AAI8MBD7</accession>
<evidence type="ECO:0000313" key="2">
    <source>
        <dbReference type="Proteomes" id="UP000007886"/>
    </source>
</evidence>
<organism evidence="1 2">
    <name type="scientific">Bradyrhizobium cosmicum</name>
    <dbReference type="NCBI Taxonomy" id="1404864"/>
    <lineage>
        <taxon>Bacteria</taxon>
        <taxon>Pseudomonadati</taxon>
        <taxon>Pseudomonadota</taxon>
        <taxon>Alphaproteobacteria</taxon>
        <taxon>Hyphomicrobiales</taxon>
        <taxon>Nitrobacteraceae</taxon>
        <taxon>Bradyrhizobium</taxon>
    </lineage>
</organism>
<sequence>MVSLVRGSRPVAPGAVLLEAVAGPARYHREPCAGGSLDGAPNRSYRLSLIFAVSRRWRDGGALDAGAVVTLVRTGR</sequence>
<proteinExistence type="predicted"/>